<dbReference type="RefSeq" id="WP_227258357.1">
    <property type="nucleotide sequence ID" value="NZ_WUPT01000004.1"/>
</dbReference>
<proteinExistence type="predicted"/>
<gene>
    <name evidence="1" type="ORF">GQ651_17580</name>
</gene>
<sequence>MAFLLFILGFGVFAYMVWKRRMTTLTRNCRWRQDRAAGDWVCAYCSERVVSEKEPLVCRDPERDGMTGL</sequence>
<evidence type="ECO:0000313" key="1">
    <source>
        <dbReference type="EMBL" id="MXQ09659.1"/>
    </source>
</evidence>
<keyword evidence="2" id="KW-1185">Reference proteome</keyword>
<evidence type="ECO:0000313" key="2">
    <source>
        <dbReference type="Proteomes" id="UP000480350"/>
    </source>
</evidence>
<name>A0A7C9NGS6_9RHOB</name>
<dbReference type="Proteomes" id="UP000480350">
    <property type="component" value="Unassembled WGS sequence"/>
</dbReference>
<accession>A0A7C9NGS6</accession>
<dbReference type="EMBL" id="WUPT01000004">
    <property type="protein sequence ID" value="MXQ09659.1"/>
    <property type="molecule type" value="Genomic_DNA"/>
</dbReference>
<reference evidence="1 2" key="2">
    <citation type="submission" date="2020-03" db="EMBL/GenBank/DDBJ databases">
        <title>Kangsaoukella pontilimi gen. nov., sp. nov., a new member of the family Rhodobacteraceae isolated from a tidal mudflat.</title>
        <authorList>
            <person name="Kim I.S."/>
        </authorList>
    </citation>
    <scope>NUCLEOTIDE SEQUENCE [LARGE SCALE GENOMIC DNA]</scope>
    <source>
        <strain evidence="1 2">GH1-50</strain>
    </source>
</reference>
<comment type="caution">
    <text evidence="1">The sequence shown here is derived from an EMBL/GenBank/DDBJ whole genome shotgun (WGS) entry which is preliminary data.</text>
</comment>
<organism evidence="1 2">
    <name type="scientific">Kangsaoukella pontilimi</name>
    <dbReference type="NCBI Taxonomy" id="2691042"/>
    <lineage>
        <taxon>Bacteria</taxon>
        <taxon>Pseudomonadati</taxon>
        <taxon>Pseudomonadota</taxon>
        <taxon>Alphaproteobacteria</taxon>
        <taxon>Rhodobacterales</taxon>
        <taxon>Paracoccaceae</taxon>
        <taxon>Kangsaoukella</taxon>
    </lineage>
</organism>
<reference evidence="1 2" key="1">
    <citation type="submission" date="2019-12" db="EMBL/GenBank/DDBJ databases">
        <authorList>
            <person name="Lee S.D."/>
        </authorList>
    </citation>
    <scope>NUCLEOTIDE SEQUENCE [LARGE SCALE GENOMIC DNA]</scope>
    <source>
        <strain evidence="1 2">GH1-50</strain>
    </source>
</reference>
<dbReference type="AlphaFoldDB" id="A0A7C9NGS6"/>
<protein>
    <submittedName>
        <fullName evidence="1">Uncharacterized protein</fullName>
    </submittedName>
</protein>